<dbReference type="AlphaFoldDB" id="A0A645EZP4"/>
<accession>A0A645EZP4</accession>
<organism evidence="1">
    <name type="scientific">bioreactor metagenome</name>
    <dbReference type="NCBI Taxonomy" id="1076179"/>
    <lineage>
        <taxon>unclassified sequences</taxon>
        <taxon>metagenomes</taxon>
        <taxon>ecological metagenomes</taxon>
    </lineage>
</organism>
<dbReference type="EMBL" id="VSSQ01053501">
    <property type="protein sequence ID" value="MPN07528.1"/>
    <property type="molecule type" value="Genomic_DNA"/>
</dbReference>
<protein>
    <submittedName>
        <fullName evidence="1">Uncharacterized protein</fullName>
    </submittedName>
</protein>
<proteinExistence type="predicted"/>
<reference evidence="1" key="1">
    <citation type="submission" date="2019-08" db="EMBL/GenBank/DDBJ databases">
        <authorList>
            <person name="Kucharzyk K."/>
            <person name="Murdoch R.W."/>
            <person name="Higgins S."/>
            <person name="Loffler F."/>
        </authorList>
    </citation>
    <scope>NUCLEOTIDE SEQUENCE</scope>
</reference>
<sequence length="60" mass="6572">MLDILFQGDELVLGGGVEENQVGKELLVRAVVGVQAVLQRQAEARIKSLIFLAVAFEQFD</sequence>
<comment type="caution">
    <text evidence="1">The sequence shown here is derived from an EMBL/GenBank/DDBJ whole genome shotgun (WGS) entry which is preliminary data.</text>
</comment>
<gene>
    <name evidence="1" type="ORF">SDC9_154798</name>
</gene>
<name>A0A645EZP4_9ZZZZ</name>
<evidence type="ECO:0000313" key="1">
    <source>
        <dbReference type="EMBL" id="MPN07528.1"/>
    </source>
</evidence>